<dbReference type="SUPFAM" id="SSF82895">
    <property type="entry name" value="TSP-1 type 1 repeat"/>
    <property type="match status" value="6"/>
</dbReference>
<dbReference type="Pfam" id="PF00090">
    <property type="entry name" value="TSP_1"/>
    <property type="match status" value="2"/>
</dbReference>
<dbReference type="Gene3D" id="3.40.1620.60">
    <property type="match status" value="1"/>
</dbReference>
<dbReference type="SUPFAM" id="SSF55486">
    <property type="entry name" value="Metalloproteases ('zincins'), catalytic domain"/>
    <property type="match status" value="1"/>
</dbReference>
<dbReference type="Gene3D" id="3.40.390.10">
    <property type="entry name" value="Collagenase (Catalytic Domain)"/>
    <property type="match status" value="1"/>
</dbReference>
<dbReference type="SMART" id="SM00209">
    <property type="entry name" value="TSP1"/>
    <property type="match status" value="6"/>
</dbReference>
<proteinExistence type="predicted"/>
<feature type="active site" evidence="11 14">
    <location>
        <position position="350"/>
    </location>
</feature>
<dbReference type="GO" id="GO:0031012">
    <property type="term" value="C:extracellular matrix"/>
    <property type="evidence" value="ECO:0007669"/>
    <property type="project" value="TreeGrafter"/>
</dbReference>
<keyword evidence="10" id="KW-0325">Glycoprotein</keyword>
<evidence type="ECO:0000256" key="1">
    <source>
        <dbReference type="ARBA" id="ARBA00004613"/>
    </source>
</evidence>
<dbReference type="PRINTS" id="PR01857">
    <property type="entry name" value="ADAMTSFAMILY"/>
</dbReference>
<feature type="disulfide bond" evidence="13">
    <location>
        <begin position="480"/>
        <end position="491"/>
    </location>
</feature>
<dbReference type="PROSITE" id="PS50215">
    <property type="entry name" value="ADAM_MEPRO"/>
    <property type="match status" value="1"/>
</dbReference>
<comment type="cofactor">
    <cofactor evidence="12">
        <name>Zn(2+)</name>
        <dbReference type="ChEBI" id="CHEBI:29105"/>
    </cofactor>
    <text evidence="12">Binds 1 zinc ion per subunit.</text>
</comment>
<dbReference type="InterPro" id="IPR045371">
    <property type="entry name" value="ADAMTS_CR_3"/>
</dbReference>
<dbReference type="InterPro" id="IPR036383">
    <property type="entry name" value="TSP1_rpt_sf"/>
</dbReference>
<reference evidence="17" key="1">
    <citation type="submission" date="2025-08" db="UniProtKB">
        <authorList>
            <consortium name="Ensembl"/>
        </authorList>
    </citation>
    <scope>IDENTIFICATION</scope>
</reference>
<keyword evidence="6" id="KW-0378">Hydrolase</keyword>
<feature type="disulfide bond" evidence="13">
    <location>
        <begin position="366"/>
        <end position="389"/>
    </location>
</feature>
<feature type="chain" id="PRO_5034774380" evidence="15">
    <location>
        <begin position="19"/>
        <end position="1465"/>
    </location>
</feature>
<evidence type="ECO:0000313" key="18">
    <source>
        <dbReference type="Proteomes" id="UP000694424"/>
    </source>
</evidence>
<feature type="binding site" evidence="12 14">
    <location>
        <position position="353"/>
    </location>
    <ligand>
        <name>Zn(2+)</name>
        <dbReference type="ChEBI" id="CHEBI:29105"/>
        <note>catalytic</note>
    </ligand>
</feature>
<dbReference type="InterPro" id="IPR000884">
    <property type="entry name" value="TSP1_rpt"/>
</dbReference>
<feature type="binding site" evidence="12 14">
    <location>
        <position position="349"/>
    </location>
    <ligand>
        <name>Zn(2+)</name>
        <dbReference type="ChEBI" id="CHEBI:29105"/>
        <note>catalytic</note>
    </ligand>
</feature>
<dbReference type="Pfam" id="PF19030">
    <property type="entry name" value="TSP1_ADAMTS"/>
    <property type="match status" value="5"/>
</dbReference>
<keyword evidence="12" id="KW-0106">Calcium</keyword>
<dbReference type="Proteomes" id="UP000694424">
    <property type="component" value="Unplaced"/>
</dbReference>
<evidence type="ECO:0000313" key="17">
    <source>
        <dbReference type="Ensembl" id="ENSAOWP00000007570.1"/>
    </source>
</evidence>
<evidence type="ECO:0000256" key="9">
    <source>
        <dbReference type="ARBA" id="ARBA00023157"/>
    </source>
</evidence>
<evidence type="ECO:0000256" key="15">
    <source>
        <dbReference type="SAM" id="SignalP"/>
    </source>
</evidence>
<feature type="disulfide bond" evidence="13">
    <location>
        <begin position="452"/>
        <end position="486"/>
    </location>
</feature>
<feature type="disulfide bond" evidence="13">
    <location>
        <begin position="431"/>
        <end position="457"/>
    </location>
</feature>
<dbReference type="InterPro" id="IPR001590">
    <property type="entry name" value="Peptidase_M12B"/>
</dbReference>
<dbReference type="PANTHER" id="PTHR13723:SF20">
    <property type="entry name" value="A DISINTEGRIN AND METALLOPROTEINASE WITH THROMBOSPONDIN MOTIFS 13"/>
    <property type="match status" value="1"/>
</dbReference>
<protein>
    <submittedName>
        <fullName evidence="17">ADAM metallopeptidase with thrombospondin type 1 motif 13</fullName>
    </submittedName>
</protein>
<feature type="disulfide bond" evidence="13">
    <location>
        <begin position="280"/>
        <end position="333"/>
    </location>
</feature>
<feature type="binding site" evidence="12">
    <location>
        <position position="208"/>
    </location>
    <ligand>
        <name>Ca(2+)</name>
        <dbReference type="ChEBI" id="CHEBI:29108"/>
        <label>1</label>
    </ligand>
</feature>
<evidence type="ECO:0000256" key="10">
    <source>
        <dbReference type="ARBA" id="ARBA00023180"/>
    </source>
</evidence>
<feature type="disulfide bond" evidence="13">
    <location>
        <begin position="531"/>
        <end position="543"/>
    </location>
</feature>
<dbReference type="Ensembl" id="ENSAOWT00000008569.1">
    <property type="protein sequence ID" value="ENSAOWP00000007570.1"/>
    <property type="gene ID" value="ENSAOWG00000005203.1"/>
</dbReference>
<keyword evidence="2" id="KW-0964">Secreted</keyword>
<evidence type="ECO:0000256" key="2">
    <source>
        <dbReference type="ARBA" id="ARBA00022525"/>
    </source>
</evidence>
<feature type="binding site" evidence="12 14">
    <location>
        <position position="359"/>
    </location>
    <ligand>
        <name>Zn(2+)</name>
        <dbReference type="ChEBI" id="CHEBI:29105"/>
        <note>catalytic</note>
    </ligand>
</feature>
<feature type="binding site" evidence="12">
    <location>
        <position position="408"/>
    </location>
    <ligand>
        <name>Ca(2+)</name>
        <dbReference type="ChEBI" id="CHEBI:29108"/>
        <label>1</label>
    </ligand>
</feature>
<dbReference type="InterPro" id="IPR010294">
    <property type="entry name" value="ADAMTS_spacer1"/>
</dbReference>
<feature type="binding site" evidence="12">
    <location>
        <position position="408"/>
    </location>
    <ligand>
        <name>Ca(2+)</name>
        <dbReference type="ChEBI" id="CHEBI:29108"/>
        <label>2</label>
    </ligand>
</feature>
<feature type="binding site" evidence="12">
    <location>
        <position position="291"/>
    </location>
    <ligand>
        <name>Ca(2+)</name>
        <dbReference type="ChEBI" id="CHEBI:29108"/>
        <label>1</label>
    </ligand>
</feature>
<keyword evidence="4 12" id="KW-0479">Metal-binding</keyword>
<feature type="binding site" evidence="12">
    <location>
        <position position="298"/>
    </location>
    <ligand>
        <name>Ca(2+)</name>
        <dbReference type="ChEBI" id="CHEBI:29108"/>
        <label>1</label>
    </ligand>
</feature>
<evidence type="ECO:0000259" key="16">
    <source>
        <dbReference type="PROSITE" id="PS50215"/>
    </source>
</evidence>
<feature type="binding site" evidence="12">
    <location>
        <position position="405"/>
    </location>
    <ligand>
        <name>Ca(2+)</name>
        <dbReference type="ChEBI" id="CHEBI:29108"/>
        <label>1</label>
    </ligand>
</feature>
<keyword evidence="3" id="KW-0645">Protease</keyword>
<comment type="subcellular location">
    <subcellularLocation>
        <location evidence="1">Secreted</location>
    </subcellularLocation>
</comment>
<dbReference type="PROSITE" id="PS50092">
    <property type="entry name" value="TSP1"/>
    <property type="match status" value="6"/>
</dbReference>
<dbReference type="InterPro" id="IPR041645">
    <property type="entry name" value="ADAMTS_CR_2"/>
</dbReference>
<evidence type="ECO:0000256" key="11">
    <source>
        <dbReference type="PIRSR" id="PIRSR613273-1"/>
    </source>
</evidence>
<evidence type="ECO:0000256" key="5">
    <source>
        <dbReference type="ARBA" id="ARBA00022737"/>
    </source>
</evidence>
<dbReference type="InterPro" id="IPR050439">
    <property type="entry name" value="ADAMTS_ADAMTS-like"/>
</dbReference>
<dbReference type="GO" id="GO:0006508">
    <property type="term" value="P:proteolysis"/>
    <property type="evidence" value="ECO:0007669"/>
    <property type="project" value="UniProtKB-KW"/>
</dbReference>
<sequence>MIISLMIRVLMMFPLGFCWPSVFQEKFLRALDPEDVFSYFGTSLVSDVPEFVVAQPTCPCKEEQIGLASCRIQHCSIEAWGQLYAFEFLEDHALLSSSFVSNHMLNSSFSLLKRFSGNCFAGGNPLQPPGAKCRVTYCEGRLQGVIIADEEKIHIRPVRSKDIALLKDLGFSRPHIIFRSAGRGASTARGQSPPRLQKRAEGTVKHLELMVVAGPDVYLYHKEDTERYILANLNIGAELLRDTSLGAHFRVHLMQMIVLREPEMDVNITTNITSSLISVCEWSKKVNPQNDSDPQHADIVLYVTRFDLELPDGNKELRGVTHLGGVCSSFWSCVITQDTGFDLGVTIAHEIGHSLGIPHDGEGNRCSSTGYIMGSAGNHNSIDLSWSQCSQEEFLAFVSTGQTNCLNDLPDMDGSIPGWKPGLYYGADEQCKIAFGNVATACTFADSNVDICKVLSCHVQPEDKSTCTRLLVPLLDGTECGINKWCSKGRCSSLEELNPMAVVHGQWSSWSPFSSCSRSCGSGVVIRQRFCNNPRPAFGGQECRGAGIQAEMCNTQACPMSQLDFMAEQCAATNSKPLDLTVEVPSFYTWTYAVGFAKGDLLCKHMCRAVGKEFMVSREDSFIDGTRCEQDNSERHGAFHLCVMGSCKAFGCDGQMGSRKTMDSCKVCGGDNTTCTEVSGSYTEGKAKEYVTFLSLPYNTTFVRVINWRPLFTHLAVKVKGEYVVAGKGKISLNVTYPSVLEDSQIKYKVFLTKDNLPSLEEVHVDGPTQEEIEIQVYRRYAKEYGSATNPYITFSYFVPKENLTYVWIPQKGQCSVTCGEGTRLVDHVCFDQTKNETTEDQQCLGLPQPLSEQEPCTMGPCLYRWKKSEIDECSAVCGTGVAQQNLTCVQSRDGLETVVDDSLCAAEEKPLSIVPCVVNVCPLGWDKEEDTHLLQTAESFGHIQLENQPVYVWSPLAGECSVSCGKGKTQLQYVCVAFDTKEETQEENCHAVPKPESRMEVCNLNPCPPRWHYKMGSCSVSCGGGVMHKVLYCARETGEKAEEIVADTQCDGLPRPEEQEPCNLEPCSPRWKVAPAGPCSSTCGLGLAVQLVTCVQIHQGQEMLLEDHLCPVVEKPLTSIPCVIRMCSYEWGFSEWTECSTSCGNGVQTRQDFCLNTLTRKHVNPIFCRHFPKSIVLRGCSPGPCPEQAVAARSRGAEFQAVTPAMHPTTAVTAKWARYKGLDLPPSAVPPLPQELTEEMGGGVCGRLFLNATGVINMMGVESSDCAVTIGRPLGEEITVSVLESSLNCSAGELLQFSGRIMWWKGCRKLPLSLINSRTNTLVVKQRVLMPGNGVILQYGSRAATKKYYQDCDKQLFGPQGEIVYPVQLPDQRQEVVCRTFIDVAPQHRIAIRALYIDLGNDSNQTQSNYILIRDVSTMKMMVFHGKQQFFWESTGSQAEIEFHENVKEHRTSFWAEYHIAEPK</sequence>
<dbReference type="FunFam" id="2.20.100.10:FF:000007">
    <property type="entry name" value="Thrombospondin 1"/>
    <property type="match status" value="1"/>
</dbReference>
<dbReference type="Pfam" id="PF19236">
    <property type="entry name" value="ADAMTS_CR_3"/>
    <property type="match status" value="1"/>
</dbReference>
<dbReference type="InterPro" id="IPR013273">
    <property type="entry name" value="ADAMTS/ADAMTS-like"/>
</dbReference>
<keyword evidence="5" id="KW-0677">Repeat</keyword>
<keyword evidence="7 12" id="KW-0862">Zinc</keyword>
<dbReference type="FunFam" id="2.60.120.830:FF:000003">
    <property type="entry name" value="ADAM metallopeptidase with thrombospondin type 1 motif 13"/>
    <property type="match status" value="1"/>
</dbReference>
<evidence type="ECO:0000256" key="6">
    <source>
        <dbReference type="ARBA" id="ARBA00022801"/>
    </source>
</evidence>
<feature type="disulfide bond" evidence="13">
    <location>
        <begin position="442"/>
        <end position="467"/>
    </location>
</feature>
<feature type="signal peptide" evidence="15">
    <location>
        <begin position="1"/>
        <end position="18"/>
    </location>
</feature>
<dbReference type="Pfam" id="PF17771">
    <property type="entry name" value="ADAMTS_CR_2"/>
    <property type="match status" value="1"/>
</dbReference>
<dbReference type="Gene3D" id="2.20.100.10">
    <property type="entry name" value="Thrombospondin type-1 (TSP1) repeat"/>
    <property type="match status" value="4"/>
</dbReference>
<dbReference type="SUPFAM" id="SSF49854">
    <property type="entry name" value="Spermadhesin, CUB domain"/>
    <property type="match status" value="1"/>
</dbReference>
<dbReference type="Pfam" id="PF01421">
    <property type="entry name" value="Reprolysin"/>
    <property type="match status" value="1"/>
</dbReference>
<evidence type="ECO:0000256" key="7">
    <source>
        <dbReference type="ARBA" id="ARBA00022833"/>
    </source>
</evidence>
<name>A0A8B9PBU6_APTOW</name>
<dbReference type="Gene3D" id="2.60.120.830">
    <property type="match status" value="1"/>
</dbReference>
<dbReference type="Pfam" id="PF05986">
    <property type="entry name" value="ADAMTS_spacer1"/>
    <property type="match status" value="1"/>
</dbReference>
<feature type="binding site" evidence="12">
    <location>
        <position position="208"/>
    </location>
    <ligand>
        <name>Ca(2+)</name>
        <dbReference type="ChEBI" id="CHEBI:29108"/>
        <label>2</label>
    </ligand>
</feature>
<feature type="disulfide bond" evidence="13">
    <location>
        <begin position="327"/>
        <end position="405"/>
    </location>
</feature>
<feature type="binding site" evidence="12">
    <location>
        <position position="291"/>
    </location>
    <ligand>
        <name>Ca(2+)</name>
        <dbReference type="ChEBI" id="CHEBI:29108"/>
        <label>2</label>
    </ligand>
</feature>
<dbReference type="InterPro" id="IPR035914">
    <property type="entry name" value="Sperma_CUB_dom_sf"/>
</dbReference>
<feature type="disulfide bond" evidence="13">
    <location>
        <begin position="520"/>
        <end position="558"/>
    </location>
</feature>
<evidence type="ECO:0000256" key="12">
    <source>
        <dbReference type="PIRSR" id="PIRSR613273-2"/>
    </source>
</evidence>
<comment type="caution">
    <text evidence="14">Lacks conserved residue(s) required for the propagation of feature annotation.</text>
</comment>
<feature type="disulfide bond" evidence="13">
    <location>
        <begin position="516"/>
        <end position="553"/>
    </location>
</feature>
<dbReference type="InterPro" id="IPR024079">
    <property type="entry name" value="MetalloPept_cat_dom_sf"/>
</dbReference>
<dbReference type="GO" id="GO:0046872">
    <property type="term" value="F:metal ion binding"/>
    <property type="evidence" value="ECO:0007669"/>
    <property type="project" value="UniProtKB-KW"/>
</dbReference>
<feature type="domain" description="Peptidase M12B" evidence="16">
    <location>
        <begin position="205"/>
        <end position="410"/>
    </location>
</feature>
<evidence type="ECO:0000256" key="8">
    <source>
        <dbReference type="ARBA" id="ARBA00023049"/>
    </source>
</evidence>
<keyword evidence="15" id="KW-0732">Signal</keyword>
<evidence type="ECO:0000256" key="13">
    <source>
        <dbReference type="PIRSR" id="PIRSR613273-3"/>
    </source>
</evidence>
<dbReference type="GO" id="GO:0005576">
    <property type="term" value="C:extracellular region"/>
    <property type="evidence" value="ECO:0007669"/>
    <property type="project" value="UniProtKB-SubCell"/>
</dbReference>
<evidence type="ECO:0000256" key="3">
    <source>
        <dbReference type="ARBA" id="ARBA00022670"/>
    </source>
</evidence>
<keyword evidence="18" id="KW-1185">Reference proteome</keyword>
<evidence type="ECO:0000256" key="4">
    <source>
        <dbReference type="ARBA" id="ARBA00022723"/>
    </source>
</evidence>
<dbReference type="PANTHER" id="PTHR13723">
    <property type="entry name" value="ADAMTS A DISINTEGRIN AND METALLOPROTEASE WITH THROMBOSPONDIN MOTIFS PROTEASE"/>
    <property type="match status" value="1"/>
</dbReference>
<keyword evidence="8" id="KW-0482">Metalloprotease</keyword>
<organism evidence="17 18">
    <name type="scientific">Apteryx owenii</name>
    <name type="common">Little spotted kiwi</name>
    <dbReference type="NCBI Taxonomy" id="8824"/>
    <lineage>
        <taxon>Eukaryota</taxon>
        <taxon>Metazoa</taxon>
        <taxon>Chordata</taxon>
        <taxon>Craniata</taxon>
        <taxon>Vertebrata</taxon>
        <taxon>Euteleostomi</taxon>
        <taxon>Archelosauria</taxon>
        <taxon>Archosauria</taxon>
        <taxon>Dinosauria</taxon>
        <taxon>Saurischia</taxon>
        <taxon>Theropoda</taxon>
        <taxon>Coelurosauria</taxon>
        <taxon>Aves</taxon>
        <taxon>Palaeognathae</taxon>
        <taxon>Apterygiformes</taxon>
        <taxon>Apterygidae</taxon>
        <taxon>Apteryx</taxon>
    </lineage>
</organism>
<evidence type="ECO:0000256" key="14">
    <source>
        <dbReference type="PROSITE-ProRule" id="PRU00276"/>
    </source>
</evidence>
<accession>A0A8B9PBU6</accession>
<dbReference type="CDD" id="cd04273">
    <property type="entry name" value="ZnMc_ADAMTS_like"/>
    <property type="match status" value="1"/>
</dbReference>
<dbReference type="GO" id="GO:0004222">
    <property type="term" value="F:metalloendopeptidase activity"/>
    <property type="evidence" value="ECO:0007669"/>
    <property type="project" value="InterPro"/>
</dbReference>
<keyword evidence="9 13" id="KW-1015">Disulfide bond</keyword>
<dbReference type="Gene3D" id="2.60.120.290">
    <property type="entry name" value="Spermadhesin, CUB domain"/>
    <property type="match status" value="1"/>
</dbReference>
<reference evidence="17" key="2">
    <citation type="submission" date="2025-09" db="UniProtKB">
        <authorList>
            <consortium name="Ensembl"/>
        </authorList>
    </citation>
    <scope>IDENTIFICATION</scope>
</reference>
<dbReference type="GO" id="GO:0030198">
    <property type="term" value="P:extracellular matrix organization"/>
    <property type="evidence" value="ECO:0007669"/>
    <property type="project" value="InterPro"/>
</dbReference>